<organism evidence="3 4">
    <name type="scientific">Dermacoccus abyssi</name>
    <dbReference type="NCBI Taxonomy" id="322596"/>
    <lineage>
        <taxon>Bacteria</taxon>
        <taxon>Bacillati</taxon>
        <taxon>Actinomycetota</taxon>
        <taxon>Actinomycetes</taxon>
        <taxon>Micrococcales</taxon>
        <taxon>Dermacoccaceae</taxon>
        <taxon>Dermacoccus</taxon>
    </lineage>
</organism>
<name>A0A417ZBD4_9MICO</name>
<evidence type="ECO:0000256" key="1">
    <source>
        <dbReference type="SAM" id="MobiDB-lite"/>
    </source>
</evidence>
<reference evidence="3 4" key="1">
    <citation type="submission" date="2018-08" db="EMBL/GenBank/DDBJ databases">
        <title>Whole genome sequence analysis of Dermacoccus abyssi bacteria isolated from Deep Mariana trench Micromonospora spp reveals genes involved in the environmental adaptation and production of secondary metabolites.</title>
        <authorList>
            <person name="Abdel-Mageed W.M."/>
            <person name="Lehri B."/>
            <person name="Nouioui I."/>
            <person name="Goodfellow I."/>
            <person name="Jaspars M."/>
            <person name="Karlyshev A."/>
        </authorList>
    </citation>
    <scope>NUCLEOTIDE SEQUENCE [LARGE SCALE GENOMIC DNA]</scope>
    <source>
        <strain evidence="3 4">MT1.1</strain>
    </source>
</reference>
<evidence type="ECO:0000313" key="4">
    <source>
        <dbReference type="Proteomes" id="UP000285376"/>
    </source>
</evidence>
<keyword evidence="5" id="KW-1185">Reference proteome</keyword>
<feature type="region of interest" description="Disordered" evidence="1">
    <location>
        <begin position="1"/>
        <end position="33"/>
    </location>
</feature>
<evidence type="ECO:0000313" key="5">
    <source>
        <dbReference type="Proteomes" id="UP000323565"/>
    </source>
</evidence>
<reference evidence="2 5" key="2">
    <citation type="submission" date="2019-08" db="EMBL/GenBank/DDBJ databases">
        <title>Dermacoccus abyssi strain HZAU 226, whole genome Nanopore sequencing project.</title>
        <authorList>
            <person name="Guo A."/>
            <person name="Zhang X."/>
            <person name="Ruan Y."/>
            <person name="Liu W."/>
            <person name="Chen Q."/>
            <person name="Gu L."/>
        </authorList>
    </citation>
    <scope>NUCLEOTIDE SEQUENCE [LARGE SCALE GENOMIC DNA]</scope>
    <source>
        <strain evidence="2 5">HZAU 226</strain>
    </source>
</reference>
<evidence type="ECO:0000313" key="2">
    <source>
        <dbReference type="EMBL" id="QEH92773.1"/>
    </source>
</evidence>
<proteinExistence type="predicted"/>
<evidence type="ECO:0000313" key="3">
    <source>
        <dbReference type="EMBL" id="RHW47945.1"/>
    </source>
</evidence>
<feature type="compositionally biased region" description="Basic and acidic residues" evidence="1">
    <location>
        <begin position="13"/>
        <end position="33"/>
    </location>
</feature>
<gene>
    <name evidence="3" type="ORF">D1832_00380</name>
    <name evidence="2" type="ORF">FV141_03935</name>
</gene>
<feature type="compositionally biased region" description="Polar residues" evidence="1">
    <location>
        <begin position="1"/>
        <end position="10"/>
    </location>
</feature>
<dbReference type="EMBL" id="QWLM01000001">
    <property type="protein sequence ID" value="RHW47945.1"/>
    <property type="molecule type" value="Genomic_DNA"/>
</dbReference>
<dbReference type="EMBL" id="CP043031">
    <property type="protein sequence ID" value="QEH92773.1"/>
    <property type="molecule type" value="Genomic_DNA"/>
</dbReference>
<protein>
    <submittedName>
        <fullName evidence="3">Uncharacterized protein</fullName>
    </submittedName>
</protein>
<dbReference type="AlphaFoldDB" id="A0A417ZBD4"/>
<dbReference type="RefSeq" id="WP_047310291.1">
    <property type="nucleotide sequence ID" value="NZ_CBCRVH010000001.1"/>
</dbReference>
<sequence length="220" mass="23066">MSQPSGTTPTPHVAERRALRHLVPEDPERSRRAPDAAVRAWHEFAESLAAPVRRPCRVLVTGPDALVRPVVSVVAGLVDAVGEWDGRRPVPAPDLLIGALPWRYEAIGDVPDLPGPLIGPRPAVLPLAFTSRTVTVGPVAGAGGPCPDCVHPAFAAATVRPETPVAPALHAFAAGAAGLFVRSFTASNVNALSMSLTFDIAAPQVEHRLWSCTASCRRAA</sequence>
<accession>A0A417ZBD4</accession>
<dbReference type="Proteomes" id="UP000323565">
    <property type="component" value="Chromosome"/>
</dbReference>
<dbReference type="Proteomes" id="UP000285376">
    <property type="component" value="Unassembled WGS sequence"/>
</dbReference>